<evidence type="ECO:0000313" key="7">
    <source>
        <dbReference type="Proteomes" id="UP000195043"/>
    </source>
</evidence>
<gene>
    <name evidence="6" type="ORF">A5886_000140</name>
</gene>
<dbReference type="InterPro" id="IPR011663">
    <property type="entry name" value="UTRA"/>
</dbReference>
<dbReference type="STRING" id="1834191.A5886_000140"/>
<evidence type="ECO:0000256" key="4">
    <source>
        <dbReference type="ARBA" id="ARBA00023163"/>
    </source>
</evidence>
<keyword evidence="4" id="KW-0804">Transcription</keyword>
<dbReference type="InterPro" id="IPR028978">
    <property type="entry name" value="Chorismate_lyase_/UTRA_dom_sf"/>
</dbReference>
<dbReference type="FunFam" id="3.40.1410.10:FF:000008">
    <property type="entry name" value="Transcriptional regulator, GntR family"/>
    <property type="match status" value="1"/>
</dbReference>
<dbReference type="RefSeq" id="WP_086273195.1">
    <property type="nucleotide sequence ID" value="NZ_NGKU01000001.1"/>
</dbReference>
<dbReference type="Proteomes" id="UP000195043">
    <property type="component" value="Unassembled WGS sequence"/>
</dbReference>
<dbReference type="EMBL" id="NGKU01000001">
    <property type="protein sequence ID" value="OTN75096.1"/>
    <property type="molecule type" value="Genomic_DNA"/>
</dbReference>
<dbReference type="Gene3D" id="3.40.1410.10">
    <property type="entry name" value="Chorismate lyase-like"/>
    <property type="match status" value="1"/>
</dbReference>
<dbReference type="Gene3D" id="1.10.10.10">
    <property type="entry name" value="Winged helix-like DNA-binding domain superfamily/Winged helix DNA-binding domain"/>
    <property type="match status" value="1"/>
</dbReference>
<keyword evidence="3" id="KW-0238">DNA-binding</keyword>
<dbReference type="InterPro" id="IPR036388">
    <property type="entry name" value="WH-like_DNA-bd_sf"/>
</dbReference>
<dbReference type="GO" id="GO:0003700">
    <property type="term" value="F:DNA-binding transcription factor activity"/>
    <property type="evidence" value="ECO:0007669"/>
    <property type="project" value="InterPro"/>
</dbReference>
<dbReference type="PROSITE" id="PS50949">
    <property type="entry name" value="HTH_GNTR"/>
    <property type="match status" value="1"/>
</dbReference>
<evidence type="ECO:0000256" key="1">
    <source>
        <dbReference type="ARBA" id="ARBA00022491"/>
    </source>
</evidence>
<dbReference type="GO" id="GO:0003677">
    <property type="term" value="F:DNA binding"/>
    <property type="evidence" value="ECO:0007669"/>
    <property type="project" value="UniProtKB-KW"/>
</dbReference>
<feature type="domain" description="HTH gntR-type" evidence="5">
    <location>
        <begin position="1"/>
        <end position="69"/>
    </location>
</feature>
<sequence>MSKYQEIAAVLRNRIKNKTYPPDSLLPNQIDLVAEFGVSRMTIKKAIGILAMEGLVYAQRGSGTKVLNHPFVDKDTTTLTIYEGLSKEMAKAGRKLTSDVIDFQVAFPNKTIQEKLMLKEEQPIYSIVRLRILEDQPFILEHTYMPVHLVPNLKRSHLETSIYDYVKGDLGVQFAGAYRTISADKSSALDQKYLHCHDDDPVLEIQQIIYQKDGQPIEFSRSRNRYDMRAYSFLDIQN</sequence>
<evidence type="ECO:0000256" key="3">
    <source>
        <dbReference type="ARBA" id="ARBA00023125"/>
    </source>
</evidence>
<dbReference type="SMART" id="SM00345">
    <property type="entry name" value="HTH_GNTR"/>
    <property type="match status" value="1"/>
</dbReference>
<dbReference type="AlphaFoldDB" id="A0A242A231"/>
<protein>
    <recommendedName>
        <fullName evidence="5">HTH gntR-type domain-containing protein</fullName>
    </recommendedName>
</protein>
<comment type="caution">
    <text evidence="6">The sequence shown here is derived from an EMBL/GenBank/DDBJ whole genome shotgun (WGS) entry which is preliminary data.</text>
</comment>
<dbReference type="InterPro" id="IPR036390">
    <property type="entry name" value="WH_DNA-bd_sf"/>
</dbReference>
<keyword evidence="7" id="KW-1185">Reference proteome</keyword>
<dbReference type="GO" id="GO:0045892">
    <property type="term" value="P:negative regulation of DNA-templated transcription"/>
    <property type="evidence" value="ECO:0007669"/>
    <property type="project" value="TreeGrafter"/>
</dbReference>
<name>A0A242A231_9ENTE</name>
<reference evidence="6 7" key="1">
    <citation type="submission" date="2017-05" db="EMBL/GenBank/DDBJ databases">
        <title>The Genome Sequence of Enterococcus sp. 8G7_MSG3316.</title>
        <authorList>
            <consortium name="The Broad Institute Genomics Platform"/>
            <consortium name="The Broad Institute Genomic Center for Infectious Diseases"/>
            <person name="Earl A."/>
            <person name="Manson A."/>
            <person name="Schwartman J."/>
            <person name="Gilmore M."/>
            <person name="Abouelleil A."/>
            <person name="Cao P."/>
            <person name="Chapman S."/>
            <person name="Cusick C."/>
            <person name="Shea T."/>
            <person name="Young S."/>
            <person name="Neafsey D."/>
            <person name="Nusbaum C."/>
            <person name="Birren B."/>
        </authorList>
    </citation>
    <scope>NUCLEOTIDE SEQUENCE [LARGE SCALE GENOMIC DNA]</scope>
    <source>
        <strain evidence="6 7">8G7_MSG3316</strain>
    </source>
</reference>
<dbReference type="PANTHER" id="PTHR44846">
    <property type="entry name" value="MANNOSYL-D-GLYCERATE TRANSPORT/METABOLISM SYSTEM REPRESSOR MNGR-RELATED"/>
    <property type="match status" value="1"/>
</dbReference>
<evidence type="ECO:0000259" key="5">
    <source>
        <dbReference type="PROSITE" id="PS50949"/>
    </source>
</evidence>
<dbReference type="SUPFAM" id="SSF64288">
    <property type="entry name" value="Chorismate lyase-like"/>
    <property type="match status" value="1"/>
</dbReference>
<dbReference type="SMART" id="SM00866">
    <property type="entry name" value="UTRA"/>
    <property type="match status" value="1"/>
</dbReference>
<dbReference type="InterPro" id="IPR050679">
    <property type="entry name" value="Bact_HTH_transcr_reg"/>
</dbReference>
<evidence type="ECO:0000313" key="6">
    <source>
        <dbReference type="EMBL" id="OTN75096.1"/>
    </source>
</evidence>
<keyword evidence="1" id="KW-0678">Repressor</keyword>
<dbReference type="Pfam" id="PF00392">
    <property type="entry name" value="GntR"/>
    <property type="match status" value="1"/>
</dbReference>
<dbReference type="CDD" id="cd07377">
    <property type="entry name" value="WHTH_GntR"/>
    <property type="match status" value="1"/>
</dbReference>
<keyword evidence="2" id="KW-0805">Transcription regulation</keyword>
<dbReference type="PANTHER" id="PTHR44846:SF5">
    <property type="entry name" value="HTH-TYPE TRANSCRIPTIONAL REGULATOR GMUR"/>
    <property type="match status" value="1"/>
</dbReference>
<evidence type="ECO:0000256" key="2">
    <source>
        <dbReference type="ARBA" id="ARBA00023015"/>
    </source>
</evidence>
<dbReference type="PRINTS" id="PR00035">
    <property type="entry name" value="HTHGNTR"/>
</dbReference>
<dbReference type="SUPFAM" id="SSF46785">
    <property type="entry name" value="Winged helix' DNA-binding domain"/>
    <property type="match status" value="1"/>
</dbReference>
<organism evidence="6 7">
    <name type="scientific">Candidatus Enterococcus testudinis</name>
    <dbReference type="NCBI Taxonomy" id="1834191"/>
    <lineage>
        <taxon>Bacteria</taxon>
        <taxon>Bacillati</taxon>
        <taxon>Bacillota</taxon>
        <taxon>Bacilli</taxon>
        <taxon>Lactobacillales</taxon>
        <taxon>Enterococcaceae</taxon>
        <taxon>Enterococcus</taxon>
    </lineage>
</organism>
<dbReference type="Pfam" id="PF07702">
    <property type="entry name" value="UTRA"/>
    <property type="match status" value="1"/>
</dbReference>
<dbReference type="InterPro" id="IPR000524">
    <property type="entry name" value="Tscrpt_reg_HTH_GntR"/>
</dbReference>
<proteinExistence type="predicted"/>
<accession>A0A242A231</accession>
<dbReference type="OrthoDB" id="9815017at2"/>